<protein>
    <submittedName>
        <fullName evidence="2">Uncharacterized protein</fullName>
    </submittedName>
</protein>
<proteinExistence type="predicted"/>
<evidence type="ECO:0000313" key="2">
    <source>
        <dbReference type="EMBL" id="CAA9416154.1"/>
    </source>
</evidence>
<dbReference type="AlphaFoldDB" id="A0A6J4PJ95"/>
<dbReference type="EMBL" id="CADCUT010000139">
    <property type="protein sequence ID" value="CAA9416154.1"/>
    <property type="molecule type" value="Genomic_DNA"/>
</dbReference>
<feature type="non-terminal residue" evidence="2">
    <location>
        <position position="41"/>
    </location>
</feature>
<name>A0A6J4PJ95_9ACTN</name>
<sequence>CAGGFWDPPLPQGRGKVVPVERPQKGRRSCAETVRTAPLKP</sequence>
<reference evidence="2" key="1">
    <citation type="submission" date="2020-02" db="EMBL/GenBank/DDBJ databases">
        <authorList>
            <person name="Meier V. D."/>
        </authorList>
    </citation>
    <scope>NUCLEOTIDE SEQUENCE</scope>
    <source>
        <strain evidence="2">AVDCRST_MAG03</strain>
    </source>
</reference>
<gene>
    <name evidence="2" type="ORF">AVDCRST_MAG03-2219</name>
</gene>
<accession>A0A6J4PJ95</accession>
<feature type="non-terminal residue" evidence="2">
    <location>
        <position position="1"/>
    </location>
</feature>
<evidence type="ECO:0000256" key="1">
    <source>
        <dbReference type="SAM" id="MobiDB-lite"/>
    </source>
</evidence>
<organism evidence="2">
    <name type="scientific">uncultured Rubrobacteraceae bacterium</name>
    <dbReference type="NCBI Taxonomy" id="349277"/>
    <lineage>
        <taxon>Bacteria</taxon>
        <taxon>Bacillati</taxon>
        <taxon>Actinomycetota</taxon>
        <taxon>Rubrobacteria</taxon>
        <taxon>Rubrobacterales</taxon>
        <taxon>Rubrobacteraceae</taxon>
        <taxon>environmental samples</taxon>
    </lineage>
</organism>
<feature type="region of interest" description="Disordered" evidence="1">
    <location>
        <begin position="1"/>
        <end position="41"/>
    </location>
</feature>